<feature type="non-terminal residue" evidence="3">
    <location>
        <position position="1"/>
    </location>
</feature>
<dbReference type="InterPro" id="IPR008995">
    <property type="entry name" value="Mo/tungstate-bd_C_term_dom"/>
</dbReference>
<evidence type="ECO:0000313" key="3">
    <source>
        <dbReference type="EMBL" id="GAG35858.1"/>
    </source>
</evidence>
<sequence length="112" mass="11658">AGRPATLVTDALAFSILTDAKEGPALFMISSEDITLSGNRPDSSAQNSFEGTITDVVPARLGVEVLVDIGIVGDVEVAAMVTRKSVDRLHLKGGGRVWISFKATAGKVMEGS</sequence>
<dbReference type="InterPro" id="IPR005116">
    <property type="entry name" value="Transp-assoc_OB_typ1"/>
</dbReference>
<dbReference type="SUPFAM" id="SSF50331">
    <property type="entry name" value="MOP-like"/>
    <property type="match status" value="1"/>
</dbReference>
<dbReference type="EMBL" id="BARS01048378">
    <property type="protein sequence ID" value="GAG35858.1"/>
    <property type="molecule type" value="Genomic_DNA"/>
</dbReference>
<feature type="domain" description="Mop" evidence="2">
    <location>
        <begin position="42"/>
        <end position="110"/>
    </location>
</feature>
<dbReference type="Gene3D" id="2.40.50.100">
    <property type="match status" value="1"/>
</dbReference>
<proteinExistence type="predicted"/>
<dbReference type="PROSITE" id="PS51866">
    <property type="entry name" value="MOP"/>
    <property type="match status" value="1"/>
</dbReference>
<dbReference type="AlphaFoldDB" id="X0XGT9"/>
<comment type="caution">
    <text evidence="3">The sequence shown here is derived from an EMBL/GenBank/DDBJ whole genome shotgun (WGS) entry which is preliminary data.</text>
</comment>
<protein>
    <recommendedName>
        <fullName evidence="2">Mop domain-containing protein</fullName>
    </recommendedName>
</protein>
<dbReference type="GO" id="GO:0015689">
    <property type="term" value="P:molybdate ion transport"/>
    <property type="evidence" value="ECO:0007669"/>
    <property type="project" value="InterPro"/>
</dbReference>
<dbReference type="Pfam" id="PF03459">
    <property type="entry name" value="TOBE"/>
    <property type="match status" value="1"/>
</dbReference>
<organism evidence="3">
    <name type="scientific">marine sediment metagenome</name>
    <dbReference type="NCBI Taxonomy" id="412755"/>
    <lineage>
        <taxon>unclassified sequences</taxon>
        <taxon>metagenomes</taxon>
        <taxon>ecological metagenomes</taxon>
    </lineage>
</organism>
<accession>X0XGT9</accession>
<keyword evidence="1" id="KW-0500">Molybdenum</keyword>
<gene>
    <name evidence="3" type="ORF">S01H1_72522</name>
</gene>
<reference evidence="3" key="1">
    <citation type="journal article" date="2014" name="Front. Microbiol.">
        <title>High frequency of phylogenetically diverse reductive dehalogenase-homologous genes in deep subseafloor sedimentary metagenomes.</title>
        <authorList>
            <person name="Kawai M."/>
            <person name="Futagami T."/>
            <person name="Toyoda A."/>
            <person name="Takaki Y."/>
            <person name="Nishi S."/>
            <person name="Hori S."/>
            <person name="Arai W."/>
            <person name="Tsubouchi T."/>
            <person name="Morono Y."/>
            <person name="Uchiyama I."/>
            <person name="Ito T."/>
            <person name="Fujiyama A."/>
            <person name="Inagaki F."/>
            <person name="Takami H."/>
        </authorList>
    </citation>
    <scope>NUCLEOTIDE SEQUENCE</scope>
    <source>
        <strain evidence="3">Expedition CK06-06</strain>
    </source>
</reference>
<evidence type="ECO:0000259" key="2">
    <source>
        <dbReference type="PROSITE" id="PS51866"/>
    </source>
</evidence>
<name>X0XGT9_9ZZZZ</name>
<dbReference type="InterPro" id="IPR004606">
    <property type="entry name" value="Mop_domain"/>
</dbReference>
<evidence type="ECO:0000256" key="1">
    <source>
        <dbReference type="ARBA" id="ARBA00022505"/>
    </source>
</evidence>